<gene>
    <name evidence="4" type="ORF">DW888_05755</name>
</gene>
<sequence>MKQIYYILFIGLFLLKTSGTYAQDLSGITIYVNPGHGGFDSDDRNIPVGPYGPGDVNGFWESQSNLDKGVQLVELLKGAKANVYISRTTNTTADDLPLTQIVREANECNADYMLSIHSNAGVTNYVLQLYAGVDPDDNHTYPTPTPHSDRSREISTVIAKNLYANEVNCWASDYTVRGDKTFAAQVMGWSNGYGVLRGLTVPGCISEGSMHDYIPETRRLMNMDYKWLEAWNFYKSFCEIFKAEALLTTGNIVGSVHDSRNKDLGSHVKIRNSKDELLALNKAVVTLNPGNLTYTTDDIDNGVFVFKQLLPGKYTVKVTADKYFDKTYDLEVKAGEVSYLDARLDMQRLTPPEVVNYSPKVEEGELVECSSKIVFEFNWDVDTESAIQAFSITPDVKGTITFEDSQHRMIFAPDKPYDISTLYTVKLDKSLKHPGNMAMEKDFVFSFLTKDRNRLKLLGCYPTPGVEYVNYGKSAPFEFRFDNKLNSTLVRDAVKIYNSKGEELSKVPRSIKVNSVSAPYGSLAFTLSEGLTENETYRVVVDRNMIDVDGIDIVEPMDYTFKAVDVKVTDRTVGLDMETAGTFTYFADGSIGITSASTSRNTSKVLFGSSSGAFTYNFAVDTADGIACYQTTSGFQVDATKAIGMHVLGDLTGNEVWLQLSSSDGDVQEIKLADLTFCDWAFVEVSLGTLPAKKTYELTGLKIKQKAQPLTKTGTIYVDNVLVYDNTLTSIEAEIVSGFSFRYIAGTNEIVASSDKVVSMELYSLSGELLSKVASSRMDVGGLTKGIYVIKANLESGSSVSQKIVLRD</sequence>
<dbReference type="Pfam" id="PF01520">
    <property type="entry name" value="Amidase_3"/>
    <property type="match status" value="1"/>
</dbReference>
<dbReference type="AlphaFoldDB" id="A0A413VU51"/>
<evidence type="ECO:0000259" key="2">
    <source>
        <dbReference type="Pfam" id="PF01520"/>
    </source>
</evidence>
<dbReference type="Gene3D" id="2.60.40.1120">
    <property type="entry name" value="Carboxypeptidase-like, regulatory domain"/>
    <property type="match status" value="1"/>
</dbReference>
<dbReference type="SUPFAM" id="SSF53187">
    <property type="entry name" value="Zn-dependent exopeptidases"/>
    <property type="match status" value="1"/>
</dbReference>
<dbReference type="GO" id="GO:0030246">
    <property type="term" value="F:carbohydrate binding"/>
    <property type="evidence" value="ECO:0007669"/>
    <property type="project" value="InterPro"/>
</dbReference>
<evidence type="ECO:0000313" key="5">
    <source>
        <dbReference type="Proteomes" id="UP000284379"/>
    </source>
</evidence>
<dbReference type="InterPro" id="IPR032812">
    <property type="entry name" value="SbsA_Ig"/>
</dbReference>
<name>A0A413VU51_9BACE</name>
<dbReference type="Gene3D" id="3.40.630.40">
    <property type="entry name" value="Zn-dependent exopeptidases"/>
    <property type="match status" value="1"/>
</dbReference>
<organism evidence="4 5">
    <name type="scientific">Bacteroides nordii</name>
    <dbReference type="NCBI Taxonomy" id="291645"/>
    <lineage>
        <taxon>Bacteria</taxon>
        <taxon>Pseudomonadati</taxon>
        <taxon>Bacteroidota</taxon>
        <taxon>Bacteroidia</taxon>
        <taxon>Bacteroidales</taxon>
        <taxon>Bacteroidaceae</taxon>
        <taxon>Bacteroides</taxon>
    </lineage>
</organism>
<dbReference type="RefSeq" id="WP_002558934.1">
    <property type="nucleotide sequence ID" value="NZ_CABJFV010000003.1"/>
</dbReference>
<dbReference type="Pfam" id="PF13205">
    <property type="entry name" value="Big_5"/>
    <property type="match status" value="1"/>
</dbReference>
<accession>A0A413VU51</accession>
<reference evidence="4 5" key="1">
    <citation type="submission" date="2018-08" db="EMBL/GenBank/DDBJ databases">
        <title>A genome reference for cultivated species of the human gut microbiota.</title>
        <authorList>
            <person name="Zou Y."/>
            <person name="Xue W."/>
            <person name="Luo G."/>
        </authorList>
    </citation>
    <scope>NUCLEOTIDE SEQUENCE [LARGE SCALE GENOMIC DNA]</scope>
    <source>
        <strain evidence="4 5">AM40-30BH</strain>
    </source>
</reference>
<dbReference type="Proteomes" id="UP000284379">
    <property type="component" value="Unassembled WGS sequence"/>
</dbReference>
<dbReference type="CDD" id="cd02696">
    <property type="entry name" value="MurNAc-LAA"/>
    <property type="match status" value="1"/>
</dbReference>
<dbReference type="EMBL" id="QSGO01000003">
    <property type="protein sequence ID" value="RHB37053.1"/>
    <property type="molecule type" value="Genomic_DNA"/>
</dbReference>
<evidence type="ECO:0000313" key="4">
    <source>
        <dbReference type="EMBL" id="RHB37053.1"/>
    </source>
</evidence>
<proteinExistence type="predicted"/>
<comment type="caution">
    <text evidence="4">The sequence shown here is derived from an EMBL/GenBank/DDBJ whole genome shotgun (WGS) entry which is preliminary data.</text>
</comment>
<feature type="domain" description="MurNAc-LAA" evidence="2">
    <location>
        <begin position="30"/>
        <end position="226"/>
    </location>
</feature>
<evidence type="ECO:0000259" key="3">
    <source>
        <dbReference type="Pfam" id="PF13205"/>
    </source>
</evidence>
<keyword evidence="1" id="KW-0732">Signal</keyword>
<dbReference type="InterPro" id="IPR013784">
    <property type="entry name" value="Carb-bd-like_fold"/>
</dbReference>
<dbReference type="SUPFAM" id="SSF49452">
    <property type="entry name" value="Starch-binding domain-like"/>
    <property type="match status" value="1"/>
</dbReference>
<dbReference type="GO" id="GO:0009253">
    <property type="term" value="P:peptidoglycan catabolic process"/>
    <property type="evidence" value="ECO:0007669"/>
    <property type="project" value="InterPro"/>
</dbReference>
<dbReference type="InterPro" id="IPR002508">
    <property type="entry name" value="MurNAc-LAA_cat"/>
</dbReference>
<evidence type="ECO:0000256" key="1">
    <source>
        <dbReference type="ARBA" id="ARBA00022729"/>
    </source>
</evidence>
<feature type="domain" description="SbsA Ig-like" evidence="3">
    <location>
        <begin position="350"/>
        <end position="449"/>
    </location>
</feature>
<dbReference type="Gene3D" id="2.60.40.3710">
    <property type="match status" value="1"/>
</dbReference>
<protein>
    <submittedName>
        <fullName evidence="4">Uncharacterized protein</fullName>
    </submittedName>
</protein>
<dbReference type="GO" id="GO:0008745">
    <property type="term" value="F:N-acetylmuramoyl-L-alanine amidase activity"/>
    <property type="evidence" value="ECO:0007669"/>
    <property type="project" value="InterPro"/>
</dbReference>